<evidence type="ECO:0000313" key="2">
    <source>
        <dbReference type="Proteomes" id="UP000807769"/>
    </source>
</evidence>
<reference evidence="1" key="1">
    <citation type="journal article" date="2020" name="New Phytol.">
        <title>Comparative genomics reveals dynamic genome evolution in host specialist ectomycorrhizal fungi.</title>
        <authorList>
            <person name="Lofgren L.A."/>
            <person name="Nguyen N.H."/>
            <person name="Vilgalys R."/>
            <person name="Ruytinx J."/>
            <person name="Liao H.L."/>
            <person name="Branco S."/>
            <person name="Kuo A."/>
            <person name="LaButti K."/>
            <person name="Lipzen A."/>
            <person name="Andreopoulos W."/>
            <person name="Pangilinan J."/>
            <person name="Riley R."/>
            <person name="Hundley H."/>
            <person name="Na H."/>
            <person name="Barry K."/>
            <person name="Grigoriev I.V."/>
            <person name="Stajich J.E."/>
            <person name="Kennedy P.G."/>
        </authorList>
    </citation>
    <scope>NUCLEOTIDE SEQUENCE</scope>
    <source>
        <strain evidence="1">MN1</strain>
    </source>
</reference>
<accession>A0A9P7DXZ5</accession>
<name>A0A9P7DXZ5_9AGAM</name>
<dbReference type="AlphaFoldDB" id="A0A9P7DXZ5"/>
<dbReference type="GeneID" id="64638099"/>
<gene>
    <name evidence="1" type="ORF">BJ212DRAFT_793584</name>
</gene>
<protein>
    <submittedName>
        <fullName evidence="1">Uncharacterized protein</fullName>
    </submittedName>
</protein>
<dbReference type="EMBL" id="JABBWG010000048">
    <property type="protein sequence ID" value="KAG1806136.1"/>
    <property type="molecule type" value="Genomic_DNA"/>
</dbReference>
<dbReference type="Proteomes" id="UP000807769">
    <property type="component" value="Unassembled WGS sequence"/>
</dbReference>
<organism evidence="1 2">
    <name type="scientific">Suillus subaureus</name>
    <dbReference type="NCBI Taxonomy" id="48587"/>
    <lineage>
        <taxon>Eukaryota</taxon>
        <taxon>Fungi</taxon>
        <taxon>Dikarya</taxon>
        <taxon>Basidiomycota</taxon>
        <taxon>Agaricomycotina</taxon>
        <taxon>Agaricomycetes</taxon>
        <taxon>Agaricomycetidae</taxon>
        <taxon>Boletales</taxon>
        <taxon>Suillineae</taxon>
        <taxon>Suillaceae</taxon>
        <taxon>Suillus</taxon>
    </lineage>
</organism>
<evidence type="ECO:0000313" key="1">
    <source>
        <dbReference type="EMBL" id="KAG1806136.1"/>
    </source>
</evidence>
<proteinExistence type="predicted"/>
<sequence>MYSSSEYRWRPVCQARSEYTKHGRTGVTRYFEQYFDGPIRVNEMVTSCMPLYKHDGTRIEYLVRPERWTMSSTVYIWVGSAAFDVALRSRRFITCDLKLCTSDLYDMLSESSQLCCKKSSYPTSCVRLVKVVHNIKRHSGRIVP</sequence>
<keyword evidence="2" id="KW-1185">Reference proteome</keyword>
<dbReference type="RefSeq" id="XP_041187657.1">
    <property type="nucleotide sequence ID" value="XM_041344083.1"/>
</dbReference>
<comment type="caution">
    <text evidence="1">The sequence shown here is derived from an EMBL/GenBank/DDBJ whole genome shotgun (WGS) entry which is preliminary data.</text>
</comment>